<dbReference type="GO" id="GO:0016874">
    <property type="term" value="F:ligase activity"/>
    <property type="evidence" value="ECO:0007669"/>
    <property type="project" value="UniProtKB-KW"/>
</dbReference>
<dbReference type="PANTHER" id="PTHR45527:SF16">
    <property type="entry name" value="NONRIBOSOMAL PEPTIDE SYNTHASE ATNA-RELATED"/>
    <property type="match status" value="1"/>
</dbReference>
<dbReference type="FunFam" id="3.30.300.30:FF:000015">
    <property type="entry name" value="Nonribosomal peptide synthase SidD"/>
    <property type="match status" value="2"/>
</dbReference>
<gene>
    <name evidence="5" type="ORF">RRF57_002256</name>
</gene>
<dbReference type="GO" id="GO:0031177">
    <property type="term" value="F:phosphopantetheine binding"/>
    <property type="evidence" value="ECO:0007669"/>
    <property type="project" value="TreeGrafter"/>
</dbReference>
<proteinExistence type="predicted"/>
<evidence type="ECO:0000313" key="6">
    <source>
        <dbReference type="Proteomes" id="UP001305414"/>
    </source>
</evidence>
<feature type="domain" description="Carrier" evidence="4">
    <location>
        <begin position="707"/>
        <end position="781"/>
    </location>
</feature>
<dbReference type="Pfam" id="PF00668">
    <property type="entry name" value="Condensation"/>
    <property type="match status" value="1"/>
</dbReference>
<dbReference type="SUPFAM" id="SSF52777">
    <property type="entry name" value="CoA-dependent acyltransferases"/>
    <property type="match status" value="2"/>
</dbReference>
<dbReference type="InterPro" id="IPR036736">
    <property type="entry name" value="ACP-like_sf"/>
</dbReference>
<dbReference type="Pfam" id="PF00501">
    <property type="entry name" value="AMP-binding"/>
    <property type="match status" value="2"/>
</dbReference>
<dbReference type="NCBIfam" id="TIGR01733">
    <property type="entry name" value="AA-adenyl-dom"/>
    <property type="match status" value="2"/>
</dbReference>
<dbReference type="InterPro" id="IPR042099">
    <property type="entry name" value="ANL_N_sf"/>
</dbReference>
<dbReference type="CDD" id="cd19545">
    <property type="entry name" value="FUM14_C_NRPS-like"/>
    <property type="match status" value="1"/>
</dbReference>
<dbReference type="InterPro" id="IPR045851">
    <property type="entry name" value="AMP-bd_C_sf"/>
</dbReference>
<dbReference type="SUPFAM" id="SSF47336">
    <property type="entry name" value="ACP-like"/>
    <property type="match status" value="1"/>
</dbReference>
<dbReference type="GO" id="GO:0005737">
    <property type="term" value="C:cytoplasm"/>
    <property type="evidence" value="ECO:0007669"/>
    <property type="project" value="TreeGrafter"/>
</dbReference>
<dbReference type="InterPro" id="IPR010071">
    <property type="entry name" value="AA_adenyl_dom"/>
</dbReference>
<dbReference type="Gene3D" id="3.30.300.30">
    <property type="match status" value="2"/>
</dbReference>
<evidence type="ECO:0000256" key="3">
    <source>
        <dbReference type="ARBA" id="ARBA00022598"/>
    </source>
</evidence>
<name>A0AAN7Z6S2_9PEZI</name>
<sequence length="1820" mass="202374">MVPFRHFGLQHIQALGSNYRAACDFRALLKIESEIEHPVVEGPLILDAVSEARYDYPLVISLTMKAEKAVAIELSFEEAFISIEEAQCILSRLEDVSQQLENLGVQRTLKSLQTPSQTHLEHIIESTTAPSVRDICVQDIFCDAALRTPEAPAIFDQELGVSLTYSEVERFSSLLARVIIKCGPETGSIIPLCIDNGAYALLGILAVHQAGCAYVPINPEHPAKRQDFFIQQVKANILLCMSHAHANYNGFGGYIIKVDEIIPITPQQAENSPASVSPDRTSGEWDVVEMPSHGNTTSIVREEENQGRFRGGFPRRPGDTAFVLYTSGSTGQPKGVELTHQNIATAIHSLIDSFQLEQGIRVFQFAAITFDMSLLEIYGAWARCGCVCIPSKHSRMNRTSQALREMRIDTVFCTPTVASLFRVEDASELRTLVVGGERFPREIVDRWAARLRLYQMYGPTEGGIAATSIRVLPDCLELHNLGPAFTARIWILDEDRKPVPSGYPGEIAMSGPTVARGYFKDSEKTQNAFVTVRPSGKQESEQVVYLTGDIGRRTQDGMIRFHGRKDHQVKARGIRIELGEIEDSILDAAHDVSSVAVAYVSNKLVAFLSDGTVVTDNDQNSFDEMTSDRKVTVSNIRAHLKARLPAYMIPSQFVFTTRWPRTSSGKTDRKLLTAAYQTEDPGNSSLPKTNPVDVEVATDDSLKRKESKSLARFRRILHRVLDLPNASKIDLSDTFFEIGGDSFSAMKFVAAARQEKLEISVQDIFHDPRLDSMYDLMFQKAPEATEPVRRASNDIQKFTLKDFVDPQEIEDLTGLSHDFLEDVYPCTPFQEGVAALSSSSGDLYITRHVFKTTPCDQARFTEALALVIKRTSILRTIIMFSKALGALQLVVSPESRSSPRIRFYASVKDLTTQPIQLQEQYLCNFHLVIQDGVVNAFGVTMSHAAYDGWSQELLLDDISMAYSEGDLPAPSTTFGKYISFQHQRSKDSRSKEFWSAYLSNAQASSWPHEPLSRQASLCAAQHYSKTTKIAWPSQVELRPAILRGAWTLLLSKYEHTSNPCFATIFSGRISDFPHIESVRGPTMSAAVVHTPIKKEETIARFLKREQDGFMAMLPHSAHGLQYIKTVSEDAMNACKLRTMLVVQFAENSKSRSTRQIEFDLVHEAMFQGYAITLECVPTEDGVKLGITYDPAWINDKEVERLAGQYLHVVEQISTHVDDKSSLNDIDMIPLQDLEQIQRWNLFEFKPRKETLDELVQAAMKKYSRSPAMEGPDGQVISYQDLQLHVCAIAEALKNSGIKPRDRVLIRMNKSLHQIAALLAIVIVGATFVPIDVEWPHGRIRKIVEETASAFAVVDSGKPLFDTQSSLKEIAVDILSTPSVQACFNDATNVVQPEDLAYILFTSGSTGEPKGILTSHLAACTTLQAHRDHLNLNSETRAFHFASLTFDSCITDIFGTLSVGGCICVPSEQQRLFELESTICQRRANWLCLTPSVAGLLSPDNVPTVKTLLLGGEAFPQSLADTWVGKVHFINKYGPTEATVSTMACHNSKSPNCIGTALGTTSTWIVDPYDHTRLAPIGTVGELLCVGPGLADGYLNNTEGTAKAFVEPPIWVNQQGKIWKAYRTGDLVRYNADSSIRILGRVDKQLKIRGKRVELTEIDAAIKRTGFVDQVVTEVIRSNHHIPRLAAFITTVSSDDSDASARNTAVLRYSQARGQVIQDIRSSIRQYLPIYMQPWAIIPVNKIPLSTSGKVDRRILQNIAETWSPENEEGTRKASETSDSKNMSQIEFSMQELWSKVLGIEKERVALNGKCISYISIIRNT</sequence>
<keyword evidence="6" id="KW-1185">Reference proteome</keyword>
<protein>
    <recommendedName>
        <fullName evidence="4">Carrier domain-containing protein</fullName>
    </recommendedName>
</protein>
<organism evidence="5 6">
    <name type="scientific">Xylaria bambusicola</name>
    <dbReference type="NCBI Taxonomy" id="326684"/>
    <lineage>
        <taxon>Eukaryota</taxon>
        <taxon>Fungi</taxon>
        <taxon>Dikarya</taxon>
        <taxon>Ascomycota</taxon>
        <taxon>Pezizomycotina</taxon>
        <taxon>Sordariomycetes</taxon>
        <taxon>Xylariomycetidae</taxon>
        <taxon>Xylariales</taxon>
        <taxon>Xylariaceae</taxon>
        <taxon>Xylaria</taxon>
    </lineage>
</organism>
<dbReference type="InterPro" id="IPR020845">
    <property type="entry name" value="AMP-binding_CS"/>
</dbReference>
<dbReference type="GO" id="GO:0044550">
    <property type="term" value="P:secondary metabolite biosynthetic process"/>
    <property type="evidence" value="ECO:0007669"/>
    <property type="project" value="TreeGrafter"/>
</dbReference>
<evidence type="ECO:0000313" key="5">
    <source>
        <dbReference type="EMBL" id="KAK5626541.1"/>
    </source>
</evidence>
<comment type="caution">
    <text evidence="5">The sequence shown here is derived from an EMBL/GenBank/DDBJ whole genome shotgun (WGS) entry which is preliminary data.</text>
</comment>
<keyword evidence="1" id="KW-0596">Phosphopantetheine</keyword>
<dbReference type="InterPro" id="IPR023213">
    <property type="entry name" value="CAT-like_dom_sf"/>
</dbReference>
<dbReference type="InterPro" id="IPR001242">
    <property type="entry name" value="Condensation_dom"/>
</dbReference>
<dbReference type="Gene3D" id="3.30.559.10">
    <property type="entry name" value="Chloramphenicol acetyltransferase-like domain"/>
    <property type="match status" value="1"/>
</dbReference>
<dbReference type="InterPro" id="IPR009081">
    <property type="entry name" value="PP-bd_ACP"/>
</dbReference>
<dbReference type="Proteomes" id="UP001305414">
    <property type="component" value="Unassembled WGS sequence"/>
</dbReference>
<reference evidence="5 6" key="1">
    <citation type="submission" date="2023-10" db="EMBL/GenBank/DDBJ databases">
        <title>Draft genome sequence of Xylaria bambusicola isolate GMP-LS, the root and basal stem rot pathogen of sugarcane in Indonesia.</title>
        <authorList>
            <person name="Selvaraj P."/>
            <person name="Muralishankar V."/>
            <person name="Muruganantham S."/>
            <person name="Sp S."/>
            <person name="Haryani S."/>
            <person name="Lau K.J.X."/>
            <person name="Naqvi N.I."/>
        </authorList>
    </citation>
    <scope>NUCLEOTIDE SEQUENCE [LARGE SCALE GENOMIC DNA]</scope>
    <source>
        <strain evidence="5">GMP-LS</strain>
    </source>
</reference>
<dbReference type="InterPro" id="IPR000873">
    <property type="entry name" value="AMP-dep_synth/lig_dom"/>
</dbReference>
<dbReference type="GO" id="GO:0043041">
    <property type="term" value="P:amino acid activation for nonribosomal peptide biosynthetic process"/>
    <property type="evidence" value="ECO:0007669"/>
    <property type="project" value="TreeGrafter"/>
</dbReference>
<dbReference type="Gene3D" id="3.40.50.12780">
    <property type="entry name" value="N-terminal domain of ligase-like"/>
    <property type="match status" value="2"/>
</dbReference>
<accession>A0AAN7Z6S2</accession>
<dbReference type="Gene3D" id="1.10.1200.10">
    <property type="entry name" value="ACP-like"/>
    <property type="match status" value="1"/>
</dbReference>
<dbReference type="Pfam" id="PF00550">
    <property type="entry name" value="PP-binding"/>
    <property type="match status" value="1"/>
</dbReference>
<dbReference type="Gene3D" id="3.30.559.30">
    <property type="entry name" value="Nonribosomal peptide synthetase, condensation domain"/>
    <property type="match status" value="1"/>
</dbReference>
<dbReference type="PANTHER" id="PTHR45527">
    <property type="entry name" value="NONRIBOSOMAL PEPTIDE SYNTHETASE"/>
    <property type="match status" value="1"/>
</dbReference>
<evidence type="ECO:0000256" key="2">
    <source>
        <dbReference type="ARBA" id="ARBA00022553"/>
    </source>
</evidence>
<dbReference type="CDD" id="cd05918">
    <property type="entry name" value="A_NRPS_SidN3_like"/>
    <property type="match status" value="2"/>
</dbReference>
<evidence type="ECO:0000259" key="4">
    <source>
        <dbReference type="PROSITE" id="PS50075"/>
    </source>
</evidence>
<keyword evidence="2" id="KW-0597">Phosphoprotein</keyword>
<dbReference type="PROSITE" id="PS50075">
    <property type="entry name" value="CARRIER"/>
    <property type="match status" value="1"/>
</dbReference>
<dbReference type="EMBL" id="JAWHQM010000003">
    <property type="protein sequence ID" value="KAK5626541.1"/>
    <property type="molecule type" value="Genomic_DNA"/>
</dbReference>
<evidence type="ECO:0000256" key="1">
    <source>
        <dbReference type="ARBA" id="ARBA00022450"/>
    </source>
</evidence>
<dbReference type="PROSITE" id="PS00455">
    <property type="entry name" value="AMP_BINDING"/>
    <property type="match status" value="2"/>
</dbReference>
<keyword evidence="3" id="KW-0436">Ligase</keyword>
<dbReference type="SUPFAM" id="SSF56801">
    <property type="entry name" value="Acetyl-CoA synthetase-like"/>
    <property type="match status" value="2"/>
</dbReference>